<organism evidence="1 2">
    <name type="scientific">Paramuricea clavata</name>
    <name type="common">Red gorgonian</name>
    <name type="synonym">Violescent sea-whip</name>
    <dbReference type="NCBI Taxonomy" id="317549"/>
    <lineage>
        <taxon>Eukaryota</taxon>
        <taxon>Metazoa</taxon>
        <taxon>Cnidaria</taxon>
        <taxon>Anthozoa</taxon>
        <taxon>Octocorallia</taxon>
        <taxon>Malacalcyonacea</taxon>
        <taxon>Plexauridae</taxon>
        <taxon>Paramuricea</taxon>
    </lineage>
</organism>
<dbReference type="EMBL" id="CACRXK020028720">
    <property type="protein sequence ID" value="CAB4041665.1"/>
    <property type="molecule type" value="Genomic_DNA"/>
</dbReference>
<accession>A0A7D9K5M6</accession>
<name>A0A7D9K5M6_PARCT</name>
<gene>
    <name evidence="1" type="ORF">PACLA_8A022869</name>
</gene>
<reference evidence="1" key="1">
    <citation type="submission" date="2020-04" db="EMBL/GenBank/DDBJ databases">
        <authorList>
            <person name="Alioto T."/>
            <person name="Alioto T."/>
            <person name="Gomez Garrido J."/>
        </authorList>
    </citation>
    <scope>NUCLEOTIDE SEQUENCE</scope>
    <source>
        <strain evidence="1">A484AB</strain>
    </source>
</reference>
<dbReference type="AlphaFoldDB" id="A0A7D9K5M6"/>
<comment type="caution">
    <text evidence="1">The sequence shown here is derived from an EMBL/GenBank/DDBJ whole genome shotgun (WGS) entry which is preliminary data.</text>
</comment>
<dbReference type="Proteomes" id="UP001152795">
    <property type="component" value="Unassembled WGS sequence"/>
</dbReference>
<evidence type="ECO:0000313" key="1">
    <source>
        <dbReference type="EMBL" id="CAB4041665.1"/>
    </source>
</evidence>
<sequence>MATPPEPAPEAPAVGFNLFLELRRLGMTLRFRCSTGVVVILGVAGVTLGAIFGREEINPVVQSICNAVFGTCTVTEGSIVVDVDCFTVARVKELLDSHKCGNLKRKFLEEVQMIRGMVKDLKIKFEVQETLELNEDRNH</sequence>
<keyword evidence="2" id="KW-1185">Reference proteome</keyword>
<proteinExistence type="predicted"/>
<feature type="non-terminal residue" evidence="1">
    <location>
        <position position="139"/>
    </location>
</feature>
<evidence type="ECO:0000313" key="2">
    <source>
        <dbReference type="Proteomes" id="UP001152795"/>
    </source>
</evidence>
<protein>
    <submittedName>
        <fullName evidence="1">Uncharacterized protein</fullName>
    </submittedName>
</protein>